<protein>
    <submittedName>
        <fullName evidence="1">Uncharacterized protein</fullName>
    </submittedName>
</protein>
<evidence type="ECO:0000313" key="1">
    <source>
        <dbReference type="EMBL" id="KAJ0020891.1"/>
    </source>
</evidence>
<gene>
    <name evidence="1" type="ORF">Pint_31411</name>
</gene>
<organism evidence="1 2">
    <name type="scientific">Pistacia integerrima</name>
    <dbReference type="NCBI Taxonomy" id="434235"/>
    <lineage>
        <taxon>Eukaryota</taxon>
        <taxon>Viridiplantae</taxon>
        <taxon>Streptophyta</taxon>
        <taxon>Embryophyta</taxon>
        <taxon>Tracheophyta</taxon>
        <taxon>Spermatophyta</taxon>
        <taxon>Magnoliopsida</taxon>
        <taxon>eudicotyledons</taxon>
        <taxon>Gunneridae</taxon>
        <taxon>Pentapetalae</taxon>
        <taxon>rosids</taxon>
        <taxon>malvids</taxon>
        <taxon>Sapindales</taxon>
        <taxon>Anacardiaceae</taxon>
        <taxon>Pistacia</taxon>
    </lineage>
</organism>
<comment type="caution">
    <text evidence="1">The sequence shown here is derived from an EMBL/GenBank/DDBJ whole genome shotgun (WGS) entry which is preliminary data.</text>
</comment>
<evidence type="ECO:0000313" key="2">
    <source>
        <dbReference type="Proteomes" id="UP001163603"/>
    </source>
</evidence>
<proteinExistence type="predicted"/>
<reference evidence="2" key="1">
    <citation type="journal article" date="2023" name="G3 (Bethesda)">
        <title>Genome assembly and association tests identify interacting loci associated with vigor, precocity, and sex in interspecific pistachio rootstocks.</title>
        <authorList>
            <person name="Palmer W."/>
            <person name="Jacygrad E."/>
            <person name="Sagayaradj S."/>
            <person name="Cavanaugh K."/>
            <person name="Han R."/>
            <person name="Bertier L."/>
            <person name="Beede B."/>
            <person name="Kafkas S."/>
            <person name="Golino D."/>
            <person name="Preece J."/>
            <person name="Michelmore R."/>
        </authorList>
    </citation>
    <scope>NUCLEOTIDE SEQUENCE [LARGE SCALE GENOMIC DNA]</scope>
</reference>
<accession>A0ACC0XNR2</accession>
<dbReference type="Proteomes" id="UP001163603">
    <property type="component" value="Chromosome 11"/>
</dbReference>
<name>A0ACC0XNR2_9ROSI</name>
<keyword evidence="2" id="KW-1185">Reference proteome</keyword>
<sequence length="66" mass="7506">MPNTHKFIPTNTIISPYSTHPNPRHTNPLNLIIFLQHKKARNLLKTVIGVLLGANKWRQRAEIVAA</sequence>
<dbReference type="EMBL" id="CM047746">
    <property type="protein sequence ID" value="KAJ0020891.1"/>
    <property type="molecule type" value="Genomic_DNA"/>
</dbReference>